<dbReference type="Proteomes" id="UP000006772">
    <property type="component" value="Unassembled WGS sequence"/>
</dbReference>
<dbReference type="InterPro" id="IPR000160">
    <property type="entry name" value="GGDEF_dom"/>
</dbReference>
<dbReference type="Gene3D" id="3.30.450.20">
    <property type="entry name" value="PAS domain"/>
    <property type="match status" value="2"/>
</dbReference>
<dbReference type="PROSITE" id="PS50887">
    <property type="entry name" value="GGDEF"/>
    <property type="match status" value="1"/>
</dbReference>
<dbReference type="EC" id="2.7.7.65" evidence="1"/>
<feature type="domain" description="GGDEF" evidence="4">
    <location>
        <begin position="370"/>
        <end position="508"/>
    </location>
</feature>
<feature type="transmembrane region" description="Helical" evidence="3">
    <location>
        <begin position="12"/>
        <end position="33"/>
    </location>
</feature>
<dbReference type="GO" id="GO:0043709">
    <property type="term" value="P:cell adhesion involved in single-species biofilm formation"/>
    <property type="evidence" value="ECO:0007669"/>
    <property type="project" value="TreeGrafter"/>
</dbReference>
<dbReference type="Pfam" id="PF00990">
    <property type="entry name" value="GGDEF"/>
    <property type="match status" value="1"/>
</dbReference>
<evidence type="ECO:0000259" key="4">
    <source>
        <dbReference type="PROSITE" id="PS50887"/>
    </source>
</evidence>
<dbReference type="InterPro" id="IPR050469">
    <property type="entry name" value="Diguanylate_Cyclase"/>
</dbReference>
<dbReference type="RefSeq" id="WP_006462459.1">
    <property type="nucleotide sequence ID" value="NZ_AEEC02000006.1"/>
</dbReference>
<evidence type="ECO:0000256" key="2">
    <source>
        <dbReference type="ARBA" id="ARBA00034247"/>
    </source>
</evidence>
<dbReference type="CDD" id="cd01949">
    <property type="entry name" value="GGDEF"/>
    <property type="match status" value="1"/>
</dbReference>
<dbReference type="CDD" id="cd12915">
    <property type="entry name" value="PDC2_DGC_like"/>
    <property type="match status" value="1"/>
</dbReference>
<dbReference type="InterPro" id="IPR029787">
    <property type="entry name" value="Nucleotide_cyclase"/>
</dbReference>
<dbReference type="SUPFAM" id="SSF55073">
    <property type="entry name" value="Nucleotide cyclase"/>
    <property type="match status" value="1"/>
</dbReference>
<dbReference type="SUPFAM" id="SSF103190">
    <property type="entry name" value="Sensory domain-like"/>
    <property type="match status" value="1"/>
</dbReference>
<dbReference type="InterPro" id="IPR029151">
    <property type="entry name" value="Sensor-like_sf"/>
</dbReference>
<keyword evidence="3" id="KW-0472">Membrane</keyword>
<evidence type="ECO:0000256" key="3">
    <source>
        <dbReference type="SAM" id="Phobius"/>
    </source>
</evidence>
<protein>
    <recommendedName>
        <fullName evidence="1">diguanylate cyclase</fullName>
        <ecNumber evidence="1">2.7.7.65</ecNumber>
    </recommendedName>
</protein>
<evidence type="ECO:0000256" key="1">
    <source>
        <dbReference type="ARBA" id="ARBA00012528"/>
    </source>
</evidence>
<reference evidence="5 6" key="1">
    <citation type="journal article" date="2013" name="Front. Microbiol.">
        <title>The genome of the endophytic bacterium H. frisingense GSF30(T) identifies diverse strategies in the Herbaspirillum genus to interact with plants.</title>
        <authorList>
            <person name="Straub D."/>
            <person name="Rothballer M."/>
            <person name="Hartmann A."/>
            <person name="Ludewig U."/>
        </authorList>
    </citation>
    <scope>NUCLEOTIDE SEQUENCE [LARGE SCALE GENOMIC DNA]</scope>
    <source>
        <strain evidence="5 6">GSF30</strain>
    </source>
</reference>
<organism evidence="5 6">
    <name type="scientific">Herbaspirillum frisingense GSF30</name>
    <dbReference type="NCBI Taxonomy" id="864073"/>
    <lineage>
        <taxon>Bacteria</taxon>
        <taxon>Pseudomonadati</taxon>
        <taxon>Pseudomonadota</taxon>
        <taxon>Betaproteobacteria</taxon>
        <taxon>Burkholderiales</taxon>
        <taxon>Oxalobacteraceae</taxon>
        <taxon>Herbaspirillum</taxon>
    </lineage>
</organism>
<dbReference type="GO" id="GO:0005886">
    <property type="term" value="C:plasma membrane"/>
    <property type="evidence" value="ECO:0007669"/>
    <property type="project" value="TreeGrafter"/>
</dbReference>
<comment type="caution">
    <text evidence="5">The sequence shown here is derived from an EMBL/GenBank/DDBJ whole genome shotgun (WGS) entry which is preliminary data.</text>
</comment>
<keyword evidence="3" id="KW-1133">Transmembrane helix</keyword>
<dbReference type="EMBL" id="AEEC02000006">
    <property type="protein sequence ID" value="EOA05710.1"/>
    <property type="molecule type" value="Genomic_DNA"/>
</dbReference>
<dbReference type="Pfam" id="PF22588">
    <property type="entry name" value="dCache_1_like"/>
    <property type="match status" value="1"/>
</dbReference>
<dbReference type="NCBIfam" id="TIGR00254">
    <property type="entry name" value="GGDEF"/>
    <property type="match status" value="1"/>
</dbReference>
<dbReference type="PANTHER" id="PTHR45138">
    <property type="entry name" value="REGULATORY COMPONENTS OF SENSORY TRANSDUCTION SYSTEM"/>
    <property type="match status" value="1"/>
</dbReference>
<dbReference type="Gene3D" id="3.30.70.270">
    <property type="match status" value="1"/>
</dbReference>
<dbReference type="GO" id="GO:1902201">
    <property type="term" value="P:negative regulation of bacterial-type flagellum-dependent cell motility"/>
    <property type="evidence" value="ECO:0007669"/>
    <property type="project" value="TreeGrafter"/>
</dbReference>
<dbReference type="SMART" id="SM00267">
    <property type="entry name" value="GGDEF"/>
    <property type="match status" value="1"/>
</dbReference>
<sequence>MDVCAIKVASKAAKRFVIVVCLIIVGLEGWSSWHERRTVIEDSFRSTANMAVALSQHADQALDEVDIVLKAALEQSISTGKSAADRTRLHNFLVQNVSDVPQLAGLFIYDEKGAWVATSQPVLESRFNNSDRDYFIHHKEQRLNTAFIGKPVRSKSTGHWVLTMSRRIDKPDGSFGGVVLATLDINFFERFYHQFDIGKKGAILFGTNAATVLYRRPLLADSMGKSLTDSPLFQQHVKLADSGAVEIRSTQDGVVRINSFKHLTNYPLFMIVAVSKDEVLHNWTRHAIEKAVGISFLLLAVCYGGSKMVTQVALRERAQAEAVTAQENLEKMFQLLQVQSRRDGLTGAINRRYFDELLELEVARFGRSGGALSLLMIDVDHFKKYNDSYGHVAGDQCLQKVAAAIAEAARREVDVVARYGGEEFAVLLPACGRAGATVVAERICAAVRALAITHPSSEDGVVGVSVGISSIESDKGFTFQPREIVEVADKALYVAKENGRGRAVYREFTYRPPVLVWSA</sequence>
<comment type="catalytic activity">
    <reaction evidence="2">
        <text>2 GTP = 3',3'-c-di-GMP + 2 diphosphate</text>
        <dbReference type="Rhea" id="RHEA:24898"/>
        <dbReference type="ChEBI" id="CHEBI:33019"/>
        <dbReference type="ChEBI" id="CHEBI:37565"/>
        <dbReference type="ChEBI" id="CHEBI:58805"/>
        <dbReference type="EC" id="2.7.7.65"/>
    </reaction>
</comment>
<proteinExistence type="predicted"/>
<gene>
    <name evidence="5" type="ORF">HFRIS_006443</name>
</gene>
<dbReference type="GO" id="GO:0052621">
    <property type="term" value="F:diguanylate cyclase activity"/>
    <property type="evidence" value="ECO:0007669"/>
    <property type="project" value="UniProtKB-EC"/>
</dbReference>
<dbReference type="AlphaFoldDB" id="A0AAI9IGS7"/>
<evidence type="ECO:0000313" key="5">
    <source>
        <dbReference type="EMBL" id="EOA05710.1"/>
    </source>
</evidence>
<dbReference type="PANTHER" id="PTHR45138:SF9">
    <property type="entry name" value="DIGUANYLATE CYCLASE DGCM-RELATED"/>
    <property type="match status" value="1"/>
</dbReference>
<keyword evidence="3 5" id="KW-0812">Transmembrane</keyword>
<dbReference type="CDD" id="cd12914">
    <property type="entry name" value="PDC1_DGC_like"/>
    <property type="match status" value="1"/>
</dbReference>
<dbReference type="FunFam" id="3.30.70.270:FF:000001">
    <property type="entry name" value="Diguanylate cyclase domain protein"/>
    <property type="match status" value="1"/>
</dbReference>
<name>A0AAI9IGS7_9BURK</name>
<accession>A0AAI9IGS7</accession>
<dbReference type="InterPro" id="IPR054327">
    <property type="entry name" value="His-kinase-like_sensor"/>
</dbReference>
<dbReference type="InterPro" id="IPR043128">
    <property type="entry name" value="Rev_trsase/Diguanyl_cyclase"/>
</dbReference>
<evidence type="ECO:0000313" key="6">
    <source>
        <dbReference type="Proteomes" id="UP000006772"/>
    </source>
</evidence>